<name>A0A8H6F7Z2_9LECA</name>
<evidence type="ECO:0000313" key="1">
    <source>
        <dbReference type="EMBL" id="KAF6218555.1"/>
    </source>
</evidence>
<sequence>MPSTNSTSSNAYTTYFVPGYSISRHIMFTHIQYHLGPYVSVRPFTYQQREGYLISNPGSALTKVSILPSGSAVSMLTCTQSQIEDLQYMSRQYEQQEAERMIRASGALDRADVYINRPIPVQQRYGH</sequence>
<organism evidence="1 2">
    <name type="scientific">Letharia lupina</name>
    <dbReference type="NCBI Taxonomy" id="560253"/>
    <lineage>
        <taxon>Eukaryota</taxon>
        <taxon>Fungi</taxon>
        <taxon>Dikarya</taxon>
        <taxon>Ascomycota</taxon>
        <taxon>Pezizomycotina</taxon>
        <taxon>Lecanoromycetes</taxon>
        <taxon>OSLEUM clade</taxon>
        <taxon>Lecanoromycetidae</taxon>
        <taxon>Lecanorales</taxon>
        <taxon>Lecanorineae</taxon>
        <taxon>Parmeliaceae</taxon>
        <taxon>Letharia</taxon>
    </lineage>
</organism>
<proteinExistence type="predicted"/>
<dbReference type="Proteomes" id="UP000593566">
    <property type="component" value="Unassembled WGS sequence"/>
</dbReference>
<dbReference type="EMBL" id="JACCJB010000022">
    <property type="protein sequence ID" value="KAF6218555.1"/>
    <property type="molecule type" value="Genomic_DNA"/>
</dbReference>
<reference evidence="1 2" key="1">
    <citation type="journal article" date="2020" name="Genomics">
        <title>Complete, high-quality genomes from long-read metagenomic sequencing of two wolf lichen thalli reveals enigmatic genome architecture.</title>
        <authorList>
            <person name="McKenzie S.K."/>
            <person name="Walston R.F."/>
            <person name="Allen J.L."/>
        </authorList>
    </citation>
    <scope>NUCLEOTIDE SEQUENCE [LARGE SCALE GENOMIC DNA]</scope>
    <source>
        <strain evidence="1">WasteWater1</strain>
    </source>
</reference>
<dbReference type="RefSeq" id="XP_037147990.1">
    <property type="nucleotide sequence ID" value="XM_037296809.1"/>
</dbReference>
<comment type="caution">
    <text evidence="1">The sequence shown here is derived from an EMBL/GenBank/DDBJ whole genome shotgun (WGS) entry which is preliminary data.</text>
</comment>
<protein>
    <submittedName>
        <fullName evidence="1">Uncharacterized protein</fullName>
    </submittedName>
</protein>
<dbReference type="PANTHER" id="PTHR39609:SF2">
    <property type="entry name" value="TRANSCRIPTION FACTOR RFEG"/>
    <property type="match status" value="1"/>
</dbReference>
<dbReference type="AlphaFoldDB" id="A0A8H6F7Z2"/>
<gene>
    <name evidence="1" type="ORF">HO133_005905</name>
</gene>
<keyword evidence="2" id="KW-1185">Reference proteome</keyword>
<dbReference type="PANTHER" id="PTHR39609">
    <property type="entry name" value="RFEG-RELATED"/>
    <property type="match status" value="1"/>
</dbReference>
<evidence type="ECO:0000313" key="2">
    <source>
        <dbReference type="Proteomes" id="UP000593566"/>
    </source>
</evidence>
<accession>A0A8H6F7Z2</accession>
<dbReference type="GeneID" id="59334310"/>